<sequence length="411" mass="43677">SSFDVRSYGAKGDGVTNDAGAFQTAWNATCKVNGGVMIVPSGYTFLLQPITLNGNYCQSKVVVQIDGKIVAPNKPQWSKIDLQLILFSGMGKGITIQGNGGTIDGRGDSWWSAGGNRPHALRIVDSSNVTVTGIKVLNAPRMHVFIDNSQYVHIFNVTVSSPGNSPNTDGIHLTHAQHVEIYSSNIACGDDCISIQTGSQDVKIHNVDCGPGHGYSIGGLSANKTESQVSDISIYDSTVSNALNGVRIKTWPDGNGFVRNVTYSNIKMKDVSMPINIDQHYCGGPHTCPTTSTNAVAISGVSYWGITGTYTHIPVSLDCSKYKPCRGLTFSSINLTPSASGNIPKGYPFCSNAYGRVLTSTTPPLDKCLVSEAYDQATAPTPAMAPNQGRTQALLWGAAAPARNVFGLFFN</sequence>
<protein>
    <submittedName>
        <fullName evidence="9">Uncharacterized protein</fullName>
    </submittedName>
</protein>
<keyword evidence="5 8" id="KW-0378">Hydrolase</keyword>
<dbReference type="Proteomes" id="UP000030748">
    <property type="component" value="Unassembled WGS sequence"/>
</dbReference>
<dbReference type="PANTHER" id="PTHR31375">
    <property type="match status" value="1"/>
</dbReference>
<keyword evidence="10" id="KW-1185">Reference proteome</keyword>
<accession>A0A022RW55</accession>
<evidence type="ECO:0000256" key="6">
    <source>
        <dbReference type="ARBA" id="ARBA00023295"/>
    </source>
</evidence>
<reference evidence="9 10" key="1">
    <citation type="journal article" date="2013" name="Proc. Natl. Acad. Sci. U.S.A.">
        <title>Fine-scale variation in meiotic recombination in Mimulus inferred from population shotgun sequencing.</title>
        <authorList>
            <person name="Hellsten U."/>
            <person name="Wright K.M."/>
            <person name="Jenkins J."/>
            <person name="Shu S."/>
            <person name="Yuan Y."/>
            <person name="Wessler S.R."/>
            <person name="Schmutz J."/>
            <person name="Willis J.H."/>
            <person name="Rokhsar D.S."/>
        </authorList>
    </citation>
    <scope>NUCLEOTIDE SEQUENCE [LARGE SCALE GENOMIC DNA]</scope>
    <source>
        <strain evidence="10">cv. DUN x IM62</strain>
    </source>
</reference>
<evidence type="ECO:0000256" key="3">
    <source>
        <dbReference type="ARBA" id="ARBA00022512"/>
    </source>
</evidence>
<comment type="subcellular location">
    <subcellularLocation>
        <location evidence="1">Secreted</location>
        <location evidence="1">Cell wall</location>
    </subcellularLocation>
</comment>
<dbReference type="STRING" id="4155.A0A022RW55"/>
<dbReference type="SUPFAM" id="SSF51126">
    <property type="entry name" value="Pectin lyase-like"/>
    <property type="match status" value="1"/>
</dbReference>
<keyword evidence="3" id="KW-0134">Cell wall</keyword>
<dbReference type="EMBL" id="KI630210">
    <property type="protein sequence ID" value="EYU44762.1"/>
    <property type="molecule type" value="Genomic_DNA"/>
</dbReference>
<keyword evidence="6 8" id="KW-0326">Glycosidase</keyword>
<dbReference type="GO" id="GO:0005975">
    <property type="term" value="P:carbohydrate metabolic process"/>
    <property type="evidence" value="ECO:0007669"/>
    <property type="project" value="InterPro"/>
</dbReference>
<evidence type="ECO:0000256" key="2">
    <source>
        <dbReference type="ARBA" id="ARBA00008834"/>
    </source>
</evidence>
<gene>
    <name evidence="9" type="ORF">MIMGU_mgv1a021591mg</name>
</gene>
<name>A0A022RW55_ERYGU</name>
<keyword evidence="7" id="KW-0961">Cell wall biogenesis/degradation</keyword>
<feature type="non-terminal residue" evidence="9">
    <location>
        <position position="1"/>
    </location>
</feature>
<dbReference type="eggNOG" id="ENOG502QW1D">
    <property type="taxonomic scope" value="Eukaryota"/>
</dbReference>
<evidence type="ECO:0000313" key="9">
    <source>
        <dbReference type="EMBL" id="EYU44762.1"/>
    </source>
</evidence>
<evidence type="ECO:0000256" key="4">
    <source>
        <dbReference type="ARBA" id="ARBA00022525"/>
    </source>
</evidence>
<dbReference type="AlphaFoldDB" id="A0A022RW55"/>
<evidence type="ECO:0000256" key="8">
    <source>
        <dbReference type="RuleBase" id="RU361169"/>
    </source>
</evidence>
<keyword evidence="4" id="KW-0964">Secreted</keyword>
<evidence type="ECO:0000313" key="10">
    <source>
        <dbReference type="Proteomes" id="UP000030748"/>
    </source>
</evidence>
<dbReference type="Gene3D" id="2.160.20.10">
    <property type="entry name" value="Single-stranded right-handed beta-helix, Pectin lyase-like"/>
    <property type="match status" value="1"/>
</dbReference>
<dbReference type="Pfam" id="PF00295">
    <property type="entry name" value="Glyco_hydro_28"/>
    <property type="match status" value="1"/>
</dbReference>
<dbReference type="GO" id="GO:0071555">
    <property type="term" value="P:cell wall organization"/>
    <property type="evidence" value="ECO:0007669"/>
    <property type="project" value="UniProtKB-KW"/>
</dbReference>
<dbReference type="InterPro" id="IPR006626">
    <property type="entry name" value="PbH1"/>
</dbReference>
<evidence type="ECO:0000256" key="1">
    <source>
        <dbReference type="ARBA" id="ARBA00004191"/>
    </source>
</evidence>
<proteinExistence type="inferred from homology"/>
<evidence type="ECO:0000256" key="7">
    <source>
        <dbReference type="ARBA" id="ARBA00023316"/>
    </source>
</evidence>
<organism evidence="9 10">
    <name type="scientific">Erythranthe guttata</name>
    <name type="common">Yellow monkey flower</name>
    <name type="synonym">Mimulus guttatus</name>
    <dbReference type="NCBI Taxonomy" id="4155"/>
    <lineage>
        <taxon>Eukaryota</taxon>
        <taxon>Viridiplantae</taxon>
        <taxon>Streptophyta</taxon>
        <taxon>Embryophyta</taxon>
        <taxon>Tracheophyta</taxon>
        <taxon>Spermatophyta</taxon>
        <taxon>Magnoliopsida</taxon>
        <taxon>eudicotyledons</taxon>
        <taxon>Gunneridae</taxon>
        <taxon>Pentapetalae</taxon>
        <taxon>asterids</taxon>
        <taxon>lamiids</taxon>
        <taxon>Lamiales</taxon>
        <taxon>Phrymaceae</taxon>
        <taxon>Erythranthe</taxon>
    </lineage>
</organism>
<dbReference type="GO" id="GO:0004650">
    <property type="term" value="F:polygalacturonase activity"/>
    <property type="evidence" value="ECO:0007669"/>
    <property type="project" value="InterPro"/>
</dbReference>
<dbReference type="SMART" id="SM00710">
    <property type="entry name" value="PbH1"/>
    <property type="match status" value="5"/>
</dbReference>
<dbReference type="InterPro" id="IPR012334">
    <property type="entry name" value="Pectin_lyas_fold"/>
</dbReference>
<dbReference type="InterPro" id="IPR011050">
    <property type="entry name" value="Pectin_lyase_fold/virulence"/>
</dbReference>
<comment type="similarity">
    <text evidence="2 8">Belongs to the glycosyl hydrolase 28 family.</text>
</comment>
<evidence type="ECO:0000256" key="5">
    <source>
        <dbReference type="ARBA" id="ARBA00022801"/>
    </source>
</evidence>
<dbReference type="InterPro" id="IPR000743">
    <property type="entry name" value="Glyco_hydro_28"/>
</dbReference>